<sequence>MSHETEILEEALQKIVQWSEAYPLSVFPEPDWKKAAQVLKAAGLTLDSISAACMRDVVRGAGEIARAALAQAARIDRVDHALARQLARSMQLNAQLHQRIKELEQGALNA</sequence>
<accession>A0A974A4V0</accession>
<reference evidence="1" key="1">
    <citation type="submission" date="2020-06" db="EMBL/GenBank/DDBJ databases">
        <title>Whole Genome Sequence of Bradyrhizobium sp. Strain 1S1.</title>
        <authorList>
            <person name="Bromfield E.S.P."/>
            <person name="Cloutier S."/>
        </authorList>
    </citation>
    <scope>NUCLEOTIDE SEQUENCE [LARGE SCALE GENOMIC DNA]</scope>
    <source>
        <strain evidence="1">1S1</strain>
    </source>
</reference>
<protein>
    <submittedName>
        <fullName evidence="1">Uncharacterized protein</fullName>
    </submittedName>
</protein>
<evidence type="ECO:0000313" key="1">
    <source>
        <dbReference type="EMBL" id="NVI47669.1"/>
    </source>
</evidence>
<comment type="caution">
    <text evidence="1">The sequence shown here is derived from an EMBL/GenBank/DDBJ whole genome shotgun (WGS) entry which is preliminary data.</text>
</comment>
<organism evidence="1">
    <name type="scientific">Bradyrhizobium septentrionale</name>
    <dbReference type="NCBI Taxonomy" id="1404411"/>
    <lineage>
        <taxon>Bacteria</taxon>
        <taxon>Pseudomonadati</taxon>
        <taxon>Pseudomonadota</taxon>
        <taxon>Alphaproteobacteria</taxon>
        <taxon>Hyphomicrobiales</taxon>
        <taxon>Nitrobacteraceae</taxon>
        <taxon>Bradyrhizobium</taxon>
    </lineage>
</organism>
<gene>
    <name evidence="1" type="ORF">HAP48_032895</name>
</gene>
<dbReference type="AlphaFoldDB" id="A0A974A4V0"/>
<dbReference type="EMBL" id="JAAOLE020000001">
    <property type="protein sequence ID" value="NVI47669.1"/>
    <property type="molecule type" value="Genomic_DNA"/>
</dbReference>
<name>A0A974A4V0_9BRAD</name>
<proteinExistence type="predicted"/>
<dbReference type="RefSeq" id="WP_166215166.1">
    <property type="nucleotide sequence ID" value="NZ_CP088285.1"/>
</dbReference>